<feature type="region of interest" description="Disordered" evidence="1">
    <location>
        <begin position="318"/>
        <end position="345"/>
    </location>
</feature>
<dbReference type="RefSeq" id="WP_058863085.1">
    <property type="nucleotide sequence ID" value="NZ_LPXO01000010.1"/>
</dbReference>
<keyword evidence="3" id="KW-1185">Reference proteome</keyword>
<dbReference type="STRING" id="1685382.AVJ23_15280"/>
<comment type="caution">
    <text evidence="2">The sequence shown here is derived from an EMBL/GenBank/DDBJ whole genome shotgun (WGS) entry which is preliminary data.</text>
</comment>
<dbReference type="OrthoDB" id="7208981at2"/>
<keyword evidence="2" id="KW-0808">Transferase</keyword>
<dbReference type="Gene3D" id="3.30.60.110">
    <property type="match status" value="1"/>
</dbReference>
<dbReference type="InterPro" id="IPR044855">
    <property type="entry name" value="CoA-Trfase_III_dom3_sf"/>
</dbReference>
<evidence type="ECO:0000313" key="2">
    <source>
        <dbReference type="EMBL" id="KUF09810.1"/>
    </source>
</evidence>
<dbReference type="Proteomes" id="UP000054396">
    <property type="component" value="Unassembled WGS sequence"/>
</dbReference>
<dbReference type="GO" id="GO:0016740">
    <property type="term" value="F:transferase activity"/>
    <property type="evidence" value="ECO:0007669"/>
    <property type="project" value="UniProtKB-KW"/>
</dbReference>
<dbReference type="InterPro" id="IPR050509">
    <property type="entry name" value="CoA-transferase_III"/>
</dbReference>
<name>A0A0W7WGW2_9RHOB</name>
<evidence type="ECO:0000256" key="1">
    <source>
        <dbReference type="SAM" id="MobiDB-lite"/>
    </source>
</evidence>
<dbReference type="EMBL" id="LPXO01000010">
    <property type="protein sequence ID" value="KUF09810.1"/>
    <property type="molecule type" value="Genomic_DNA"/>
</dbReference>
<dbReference type="Gene3D" id="3.30.1540.10">
    <property type="entry name" value="formyl-coa transferase, domain 3"/>
    <property type="match status" value="1"/>
</dbReference>
<dbReference type="PANTHER" id="PTHR48228">
    <property type="entry name" value="SUCCINYL-COA--D-CITRAMALATE COA-TRANSFERASE"/>
    <property type="match status" value="1"/>
</dbReference>
<evidence type="ECO:0000313" key="3">
    <source>
        <dbReference type="Proteomes" id="UP000054396"/>
    </source>
</evidence>
<dbReference type="Gene3D" id="3.40.50.10540">
    <property type="entry name" value="Crotonobetainyl-coa:carnitine coa-transferase, domain 1"/>
    <property type="match status" value="1"/>
</dbReference>
<dbReference type="InterPro" id="IPR023606">
    <property type="entry name" value="CoA-Trfase_III_dom_1_sf"/>
</dbReference>
<organism evidence="2 3">
    <name type="scientific">Pseudoponticoccus marisrubri</name>
    <dbReference type="NCBI Taxonomy" id="1685382"/>
    <lineage>
        <taxon>Bacteria</taxon>
        <taxon>Pseudomonadati</taxon>
        <taxon>Pseudomonadota</taxon>
        <taxon>Alphaproteobacteria</taxon>
        <taxon>Rhodobacterales</taxon>
        <taxon>Roseobacteraceae</taxon>
        <taxon>Pseudoponticoccus</taxon>
    </lineage>
</organism>
<dbReference type="PANTHER" id="PTHR48228:SF5">
    <property type="entry name" value="ALPHA-METHYLACYL-COA RACEMASE"/>
    <property type="match status" value="1"/>
</dbReference>
<gene>
    <name evidence="2" type="ORF">AVJ23_15280</name>
</gene>
<reference evidence="2 3" key="1">
    <citation type="submission" date="2015-12" db="EMBL/GenBank/DDBJ databases">
        <authorList>
            <person name="Shamseldin A."/>
            <person name="Moawad H."/>
            <person name="Abd El-Rahim W.M."/>
            <person name="Sadowsky M.J."/>
        </authorList>
    </citation>
    <scope>NUCLEOTIDE SEQUENCE [LARGE SCALE GENOMIC DNA]</scope>
    <source>
        <strain evidence="2 3">SJ5A-1</strain>
    </source>
</reference>
<dbReference type="Pfam" id="PF02515">
    <property type="entry name" value="CoA_transf_3"/>
    <property type="match status" value="1"/>
</dbReference>
<sequence length="361" mass="37861">MLSGIRIIEFEALGPAPFAGMLLADLGAEVIVVHRPGGAPLPGADGNGLLDRGKRSITLDLKAPRDREVALALVASADGLIEGLRPGVMERLGLGPDEARARNPRLVYGRMTGWGQEGPRAQQAGHDLTYLGLSGALFHAGLPGQAAVVPPTLLGDIGGGALYLAIGMLAGLLNARATGQGTVVDAAIVDGASHMMALLLSMGSQFSTTARGVSLLDGPHWSRCYLCACGGQIAVQCLEPKFYRIFLDTLGLGQDPLLRDQFDPAQWPAQTARLVQLFATRSRDHWAALFEGTDACVAPVLSPEEARADPHIAARDTWQAGRDGPAPAPRFSTFDPPAATSPARGQDGAAILDELHERGLL</sequence>
<dbReference type="AlphaFoldDB" id="A0A0W7WGW2"/>
<accession>A0A0W7WGW2</accession>
<protein>
    <submittedName>
        <fullName evidence="2">CoA-transferase</fullName>
    </submittedName>
</protein>
<proteinExistence type="predicted"/>
<dbReference type="SUPFAM" id="SSF89796">
    <property type="entry name" value="CoA-transferase family III (CaiB/BaiF)"/>
    <property type="match status" value="1"/>
</dbReference>
<dbReference type="InterPro" id="IPR003673">
    <property type="entry name" value="CoA-Trfase_fam_III"/>
</dbReference>